<dbReference type="GO" id="GO:0005886">
    <property type="term" value="C:plasma membrane"/>
    <property type="evidence" value="ECO:0007669"/>
    <property type="project" value="TreeGrafter"/>
</dbReference>
<dbReference type="RefSeq" id="WP_013842432.1">
    <property type="nucleotide sequence ID" value="NC_015589.1"/>
</dbReference>
<dbReference type="Gene3D" id="3.40.1690.10">
    <property type="entry name" value="secretion proteins EscU"/>
    <property type="match status" value="1"/>
</dbReference>
<accession>F6DN87</accession>
<dbReference type="STRING" id="696281.Desru_2437"/>
<reference evidence="1 2" key="2">
    <citation type="journal article" date="2012" name="Stand. Genomic Sci.">
        <title>Complete genome sequence of the sulfate-reducing firmicute Desulfotomaculum ruminis type strain (DL(T)).</title>
        <authorList>
            <person name="Spring S."/>
            <person name="Visser M."/>
            <person name="Lu M."/>
            <person name="Copeland A."/>
            <person name="Lapidus A."/>
            <person name="Lucas S."/>
            <person name="Cheng J.F."/>
            <person name="Han C."/>
            <person name="Tapia R."/>
            <person name="Goodwin L.A."/>
            <person name="Pitluck S."/>
            <person name="Ivanova N."/>
            <person name="Land M."/>
            <person name="Hauser L."/>
            <person name="Larimer F."/>
            <person name="Rohde M."/>
            <person name="Goker M."/>
            <person name="Detter J.C."/>
            <person name="Kyrpides N.C."/>
            <person name="Woyke T."/>
            <person name="Schaap P.J."/>
            <person name="Plugge C.M."/>
            <person name="Muyzer G."/>
            <person name="Kuever J."/>
            <person name="Pereira I.A."/>
            <person name="Parshina S.N."/>
            <person name="Bernier-Latmani R."/>
            <person name="Stams A.J."/>
            <person name="Klenk H.P."/>
        </authorList>
    </citation>
    <scope>NUCLEOTIDE SEQUENCE [LARGE SCALE GENOMIC DNA]</scope>
    <source>
        <strain evidence="2">ATCC 23193 / DSM 2154 / NCIB 8452 / DL</strain>
    </source>
</reference>
<name>F6DN87_DESRL</name>
<dbReference type="EMBL" id="CP002780">
    <property type="protein sequence ID" value="AEG60676.1"/>
    <property type="molecule type" value="Genomic_DNA"/>
</dbReference>
<dbReference type="GO" id="GO:0009306">
    <property type="term" value="P:protein secretion"/>
    <property type="evidence" value="ECO:0007669"/>
    <property type="project" value="InterPro"/>
</dbReference>
<reference evidence="2" key="1">
    <citation type="submission" date="2011-05" db="EMBL/GenBank/DDBJ databases">
        <title>Complete sequence of Desulfotomaculum ruminis DSM 2154.</title>
        <authorList>
            <person name="Lucas S."/>
            <person name="Copeland A."/>
            <person name="Lapidus A."/>
            <person name="Cheng J.-F."/>
            <person name="Goodwin L."/>
            <person name="Pitluck S."/>
            <person name="Lu M."/>
            <person name="Detter J.C."/>
            <person name="Han C."/>
            <person name="Tapia R."/>
            <person name="Land M."/>
            <person name="Hauser L."/>
            <person name="Kyrpides N."/>
            <person name="Ivanova N."/>
            <person name="Mikhailova N."/>
            <person name="Pagani I."/>
            <person name="Stams A.J.M."/>
            <person name="Plugge C.M."/>
            <person name="Muyzer G."/>
            <person name="Kuever J."/>
            <person name="Parshina S.N."/>
            <person name="Ivanova A.E."/>
            <person name="Nazina T.N."/>
            <person name="Brambilla E."/>
            <person name="Spring S."/>
            <person name="Klenk H.-P."/>
            <person name="Woyke T."/>
        </authorList>
    </citation>
    <scope>NUCLEOTIDE SEQUENCE [LARGE SCALE GENOMIC DNA]</scope>
    <source>
        <strain evidence="2">ATCC 23193 / DSM 2154 / NCIB 8452 / DL</strain>
    </source>
</reference>
<dbReference type="Pfam" id="PF01312">
    <property type="entry name" value="Bac_export_2"/>
    <property type="match status" value="1"/>
</dbReference>
<keyword evidence="2" id="KW-1185">Reference proteome</keyword>
<dbReference type="OrthoDB" id="9810419at2"/>
<dbReference type="Proteomes" id="UP000009234">
    <property type="component" value="Chromosome"/>
</dbReference>
<dbReference type="PANTHER" id="PTHR30531:SF12">
    <property type="entry name" value="FLAGELLAR BIOSYNTHETIC PROTEIN FLHB"/>
    <property type="match status" value="1"/>
</dbReference>
<protein>
    <submittedName>
        <fullName evidence="1">Type III secretion exporter</fullName>
    </submittedName>
</protein>
<dbReference type="InterPro" id="IPR006135">
    <property type="entry name" value="T3SS_substrate_exporter"/>
</dbReference>
<sequence>MGQEEKVRKAVALQYDQEIDTAPRVVAAGKGYLAEKMLQIAQEKAVPVYKDPVLVEMLAHLDLGAEIPPELYNIVAEVLVFVYSLDKQSRK</sequence>
<evidence type="ECO:0000313" key="1">
    <source>
        <dbReference type="EMBL" id="AEG60676.1"/>
    </source>
</evidence>
<dbReference type="PANTHER" id="PTHR30531">
    <property type="entry name" value="FLAGELLAR BIOSYNTHETIC PROTEIN FLHB"/>
    <property type="match status" value="1"/>
</dbReference>
<evidence type="ECO:0000313" key="2">
    <source>
        <dbReference type="Proteomes" id="UP000009234"/>
    </source>
</evidence>
<dbReference type="eggNOG" id="COG2257">
    <property type="taxonomic scope" value="Bacteria"/>
</dbReference>
<dbReference type="SUPFAM" id="SSF160544">
    <property type="entry name" value="EscU C-terminal domain-like"/>
    <property type="match status" value="1"/>
</dbReference>
<gene>
    <name evidence="1" type="ordered locus">Desru_2437</name>
</gene>
<dbReference type="HOGENOM" id="CLU_041013_4_2_9"/>
<dbReference type="KEGG" id="dru:Desru_2437"/>
<dbReference type="InterPro" id="IPR029025">
    <property type="entry name" value="T3SS_substrate_exporter_C"/>
</dbReference>
<proteinExistence type="predicted"/>
<organism evidence="1 2">
    <name type="scientific">Desulforamulus ruminis (strain ATCC 23193 / DSM 2154 / NCIMB 8452 / DL)</name>
    <name type="common">Desulfotomaculum ruminis</name>
    <dbReference type="NCBI Taxonomy" id="696281"/>
    <lineage>
        <taxon>Bacteria</taxon>
        <taxon>Bacillati</taxon>
        <taxon>Bacillota</taxon>
        <taxon>Clostridia</taxon>
        <taxon>Eubacteriales</taxon>
        <taxon>Peptococcaceae</taxon>
        <taxon>Desulforamulus</taxon>
    </lineage>
</organism>
<dbReference type="AlphaFoldDB" id="F6DN87"/>